<evidence type="ECO:0000256" key="3">
    <source>
        <dbReference type="ARBA" id="ARBA00022801"/>
    </source>
</evidence>
<dbReference type="Proteomes" id="UP000604046">
    <property type="component" value="Unassembled WGS sequence"/>
</dbReference>
<dbReference type="GO" id="GO:0005737">
    <property type="term" value="C:cytoplasm"/>
    <property type="evidence" value="ECO:0007669"/>
    <property type="project" value="TreeGrafter"/>
</dbReference>
<evidence type="ECO:0000313" key="9">
    <source>
        <dbReference type="Proteomes" id="UP000604046"/>
    </source>
</evidence>
<dbReference type="SMART" id="SM00195">
    <property type="entry name" value="DSPc"/>
    <property type="match status" value="1"/>
</dbReference>
<dbReference type="Gene3D" id="3.90.190.10">
    <property type="entry name" value="Protein tyrosine phosphatase superfamily"/>
    <property type="match status" value="1"/>
</dbReference>
<evidence type="ECO:0000259" key="7">
    <source>
        <dbReference type="PROSITE" id="PS50056"/>
    </source>
</evidence>
<dbReference type="CDD" id="cd14498">
    <property type="entry name" value="DSP"/>
    <property type="match status" value="1"/>
</dbReference>
<feature type="region of interest" description="Disordered" evidence="5">
    <location>
        <begin position="191"/>
        <end position="235"/>
    </location>
</feature>
<dbReference type="PANTHER" id="PTHR10159:SF519">
    <property type="entry name" value="DUAL SPECIFICITY PROTEIN PHOSPHATASE MPK3"/>
    <property type="match status" value="1"/>
</dbReference>
<dbReference type="OrthoDB" id="2017893at2759"/>
<feature type="domain" description="Tyrosine-protein phosphatase" evidence="6">
    <location>
        <begin position="39"/>
        <end position="189"/>
    </location>
</feature>
<feature type="compositionally biased region" description="Pro residues" evidence="5">
    <location>
        <begin position="224"/>
        <end position="234"/>
    </location>
</feature>
<accession>A0A812UAU6</accession>
<dbReference type="InterPro" id="IPR029021">
    <property type="entry name" value="Prot-tyrosine_phosphatase-like"/>
</dbReference>
<comment type="similarity">
    <text evidence="1">Belongs to the protein-tyrosine phosphatase family. Non-receptor class dual specificity subfamily.</text>
</comment>
<feature type="domain" description="Tyrosine specific protein phosphatases" evidence="7">
    <location>
        <begin position="115"/>
        <end position="167"/>
    </location>
</feature>
<evidence type="ECO:0000313" key="8">
    <source>
        <dbReference type="EMBL" id="CAE7568789.1"/>
    </source>
</evidence>
<keyword evidence="4" id="KW-0904">Protein phosphatase</keyword>
<organism evidence="8 9">
    <name type="scientific">Symbiodinium natans</name>
    <dbReference type="NCBI Taxonomy" id="878477"/>
    <lineage>
        <taxon>Eukaryota</taxon>
        <taxon>Sar</taxon>
        <taxon>Alveolata</taxon>
        <taxon>Dinophyceae</taxon>
        <taxon>Suessiales</taxon>
        <taxon>Symbiodiniaceae</taxon>
        <taxon>Symbiodinium</taxon>
    </lineage>
</organism>
<dbReference type="AlphaFoldDB" id="A0A812UAU6"/>
<evidence type="ECO:0000256" key="2">
    <source>
        <dbReference type="ARBA" id="ARBA00013064"/>
    </source>
</evidence>
<dbReference type="SUPFAM" id="SSF52799">
    <property type="entry name" value="(Phosphotyrosine protein) phosphatases II"/>
    <property type="match status" value="1"/>
</dbReference>
<feature type="region of interest" description="Disordered" evidence="5">
    <location>
        <begin position="1"/>
        <end position="32"/>
    </location>
</feature>
<evidence type="ECO:0000259" key="6">
    <source>
        <dbReference type="PROSITE" id="PS50054"/>
    </source>
</evidence>
<protein>
    <recommendedName>
        <fullName evidence="2">protein-tyrosine-phosphatase</fullName>
        <ecNumber evidence="2">3.1.3.48</ecNumber>
    </recommendedName>
</protein>
<name>A0A812UAU6_9DINO</name>
<gene>
    <name evidence="8" type="primary">lip-1</name>
    <name evidence="8" type="ORF">SNAT2548_LOCUS32324</name>
</gene>
<keyword evidence="3" id="KW-0378">Hydrolase</keyword>
<dbReference type="InterPro" id="IPR000340">
    <property type="entry name" value="Dual-sp_phosphatase_cat-dom"/>
</dbReference>
<comment type="caution">
    <text evidence="8">The sequence shown here is derived from an EMBL/GenBank/DDBJ whole genome shotgun (WGS) entry which is preliminary data.</text>
</comment>
<dbReference type="InterPro" id="IPR000387">
    <property type="entry name" value="Tyr_Pase_dom"/>
</dbReference>
<evidence type="ECO:0000256" key="1">
    <source>
        <dbReference type="ARBA" id="ARBA00008601"/>
    </source>
</evidence>
<dbReference type="GO" id="GO:0033550">
    <property type="term" value="F:MAP kinase tyrosine phosphatase activity"/>
    <property type="evidence" value="ECO:0007669"/>
    <property type="project" value="TreeGrafter"/>
</dbReference>
<proteinExistence type="inferred from homology"/>
<feature type="compositionally biased region" description="Acidic residues" evidence="5">
    <location>
        <begin position="1"/>
        <end position="13"/>
    </location>
</feature>
<dbReference type="GO" id="GO:0043409">
    <property type="term" value="P:negative regulation of MAPK cascade"/>
    <property type="evidence" value="ECO:0007669"/>
    <property type="project" value="TreeGrafter"/>
</dbReference>
<evidence type="ECO:0000256" key="5">
    <source>
        <dbReference type="SAM" id="MobiDB-lite"/>
    </source>
</evidence>
<sequence length="261" mass="29151">MPDNAEEAPEAQEAENGKKKKKEKKEKKAEVVKDEKMGQVKDEDLDWIWIGGAEDARDREALERANIRYVLNCTPPRSDGGVANVYEKDPKFEYCRVSMGDNATETLQSRFEASWNFLEKARIREDGSVLIHCQQGVSRSVSMAMAYMMKYYRKTFDEAMAIAKDARSQACPNEGFTTQLRALDEELRNNPKLYEPIPPKRRKAYRSDAKPGVGVGPVRGPSGPAGPGPAPGPGPARGLIRMGVDCCRCFGQTLRLARKLH</sequence>
<dbReference type="EC" id="3.1.3.48" evidence="2"/>
<dbReference type="GO" id="GO:0008330">
    <property type="term" value="F:protein tyrosine/threonine phosphatase activity"/>
    <property type="evidence" value="ECO:0007669"/>
    <property type="project" value="TreeGrafter"/>
</dbReference>
<evidence type="ECO:0000256" key="4">
    <source>
        <dbReference type="ARBA" id="ARBA00022912"/>
    </source>
</evidence>
<dbReference type="PANTHER" id="PTHR10159">
    <property type="entry name" value="DUAL SPECIFICITY PROTEIN PHOSPHATASE"/>
    <property type="match status" value="1"/>
</dbReference>
<reference evidence="8" key="1">
    <citation type="submission" date="2021-02" db="EMBL/GenBank/DDBJ databases">
        <authorList>
            <person name="Dougan E. K."/>
            <person name="Rhodes N."/>
            <person name="Thang M."/>
            <person name="Chan C."/>
        </authorList>
    </citation>
    <scope>NUCLEOTIDE SEQUENCE</scope>
</reference>
<dbReference type="EMBL" id="CAJNDS010002704">
    <property type="protein sequence ID" value="CAE7568789.1"/>
    <property type="molecule type" value="Genomic_DNA"/>
</dbReference>
<dbReference type="GO" id="GO:0017017">
    <property type="term" value="F:MAP kinase tyrosine/serine/threonine phosphatase activity"/>
    <property type="evidence" value="ECO:0007669"/>
    <property type="project" value="TreeGrafter"/>
</dbReference>
<dbReference type="InterPro" id="IPR020422">
    <property type="entry name" value="TYR_PHOSPHATASE_DUAL_dom"/>
</dbReference>
<dbReference type="PROSITE" id="PS50056">
    <property type="entry name" value="TYR_PHOSPHATASE_2"/>
    <property type="match status" value="1"/>
</dbReference>
<dbReference type="PROSITE" id="PS50054">
    <property type="entry name" value="TYR_PHOSPHATASE_DUAL"/>
    <property type="match status" value="1"/>
</dbReference>
<dbReference type="Pfam" id="PF00782">
    <property type="entry name" value="DSPc"/>
    <property type="match status" value="1"/>
</dbReference>
<keyword evidence="9" id="KW-1185">Reference proteome</keyword>